<feature type="compositionally biased region" description="Acidic residues" evidence="2">
    <location>
        <begin position="462"/>
        <end position="472"/>
    </location>
</feature>
<gene>
    <name evidence="5" type="ORF">M0813_08723</name>
</gene>
<dbReference type="PANTHER" id="PTHR10796:SF92">
    <property type="entry name" value="PATCHED-RELATED, ISOFORM A"/>
    <property type="match status" value="1"/>
</dbReference>
<feature type="domain" description="SSD" evidence="4">
    <location>
        <begin position="259"/>
        <end position="417"/>
    </location>
</feature>
<evidence type="ECO:0000256" key="2">
    <source>
        <dbReference type="SAM" id="MobiDB-lite"/>
    </source>
</evidence>
<dbReference type="PANTHER" id="PTHR10796">
    <property type="entry name" value="PATCHED-RELATED"/>
    <property type="match status" value="1"/>
</dbReference>
<dbReference type="Pfam" id="PF12349">
    <property type="entry name" value="Sterol-sensing"/>
    <property type="match status" value="1"/>
</dbReference>
<dbReference type="Gene3D" id="1.20.1640.10">
    <property type="entry name" value="Multidrug efflux transporter AcrB transmembrane domain"/>
    <property type="match status" value="2"/>
</dbReference>
<evidence type="ECO:0000259" key="4">
    <source>
        <dbReference type="PROSITE" id="PS50156"/>
    </source>
</evidence>
<keyword evidence="6" id="KW-1185">Reference proteome</keyword>
<feature type="compositionally biased region" description="Basic and acidic residues" evidence="2">
    <location>
        <begin position="909"/>
        <end position="918"/>
    </location>
</feature>
<feature type="transmembrane region" description="Helical" evidence="3">
    <location>
        <begin position="532"/>
        <end position="550"/>
    </location>
</feature>
<evidence type="ECO:0000313" key="6">
    <source>
        <dbReference type="Proteomes" id="UP001150062"/>
    </source>
</evidence>
<feature type="transmembrane region" description="Helical" evidence="3">
    <location>
        <begin position="389"/>
        <end position="417"/>
    </location>
</feature>
<name>A0ABQ8X7P4_9EUKA</name>
<dbReference type="Proteomes" id="UP001150062">
    <property type="component" value="Unassembled WGS sequence"/>
</dbReference>
<feature type="region of interest" description="Disordered" evidence="2">
    <location>
        <begin position="909"/>
        <end position="987"/>
    </location>
</feature>
<feature type="transmembrane region" description="Helical" evidence="3">
    <location>
        <begin position="260"/>
        <end position="278"/>
    </location>
</feature>
<dbReference type="PROSITE" id="PS50156">
    <property type="entry name" value="SSD"/>
    <property type="match status" value="1"/>
</dbReference>
<dbReference type="InterPro" id="IPR051697">
    <property type="entry name" value="Patched_domain-protein"/>
</dbReference>
<organism evidence="5 6">
    <name type="scientific">Anaeramoeba flamelloides</name>
    <dbReference type="NCBI Taxonomy" id="1746091"/>
    <lineage>
        <taxon>Eukaryota</taxon>
        <taxon>Metamonada</taxon>
        <taxon>Anaeramoebidae</taxon>
        <taxon>Anaeramoeba</taxon>
    </lineage>
</organism>
<feature type="transmembrane region" description="Helical" evidence="3">
    <location>
        <begin position="774"/>
        <end position="794"/>
    </location>
</feature>
<keyword evidence="3" id="KW-0472">Membrane</keyword>
<feature type="transmembrane region" description="Helical" evidence="3">
    <location>
        <begin position="842"/>
        <end position="862"/>
    </location>
</feature>
<feature type="transmembrane region" description="Helical" evidence="3">
    <location>
        <begin position="874"/>
        <end position="898"/>
    </location>
</feature>
<keyword evidence="3" id="KW-0812">Transmembrane</keyword>
<reference evidence="5" key="1">
    <citation type="submission" date="2022-08" db="EMBL/GenBank/DDBJ databases">
        <title>Novel sulfate-reducing endosymbionts in the free-living metamonad Anaeramoeba.</title>
        <authorList>
            <person name="Jerlstrom-Hultqvist J."/>
            <person name="Cepicka I."/>
            <person name="Gallot-Lavallee L."/>
            <person name="Salas-Leiva D."/>
            <person name="Curtis B.A."/>
            <person name="Zahonova K."/>
            <person name="Pipaliya S."/>
            <person name="Dacks J."/>
            <person name="Roger A.J."/>
        </authorList>
    </citation>
    <scope>NUCLEOTIDE SEQUENCE</scope>
    <source>
        <strain evidence="5">Schooner1</strain>
    </source>
</reference>
<feature type="transmembrane region" description="Helical" evidence="3">
    <location>
        <begin position="748"/>
        <end position="767"/>
    </location>
</feature>
<feature type="compositionally biased region" description="Low complexity" evidence="2">
    <location>
        <begin position="941"/>
        <end position="955"/>
    </location>
</feature>
<protein>
    <submittedName>
        <fullName evidence="5">Patched domain-containing protein</fullName>
    </submittedName>
</protein>
<feature type="compositionally biased region" description="Basic and acidic residues" evidence="2">
    <location>
        <begin position="929"/>
        <end position="938"/>
    </location>
</feature>
<evidence type="ECO:0000313" key="5">
    <source>
        <dbReference type="EMBL" id="KAJ6228686.1"/>
    </source>
</evidence>
<evidence type="ECO:0000256" key="1">
    <source>
        <dbReference type="ARBA" id="ARBA00005585"/>
    </source>
</evidence>
<keyword evidence="3" id="KW-1133">Transmembrane helix</keyword>
<feature type="region of interest" description="Disordered" evidence="2">
    <location>
        <begin position="440"/>
        <end position="508"/>
    </location>
</feature>
<feature type="transmembrane region" description="Helical" evidence="3">
    <location>
        <begin position="34"/>
        <end position="55"/>
    </location>
</feature>
<dbReference type="EMBL" id="JAOAOG010000326">
    <property type="protein sequence ID" value="KAJ6228686.1"/>
    <property type="molecule type" value="Genomic_DNA"/>
</dbReference>
<comment type="caution">
    <text evidence="5">The sequence shown here is derived from an EMBL/GenBank/DDBJ whole genome shotgun (WGS) entry which is preliminary data.</text>
</comment>
<evidence type="ECO:0000256" key="3">
    <source>
        <dbReference type="SAM" id="Phobius"/>
    </source>
</evidence>
<dbReference type="InterPro" id="IPR053958">
    <property type="entry name" value="HMGCR/SNAP/NPC1-like_SSD"/>
</dbReference>
<feature type="compositionally biased region" description="Low complexity" evidence="2">
    <location>
        <begin position="966"/>
        <end position="987"/>
    </location>
</feature>
<sequence>MSTISYKFAVLGDKIEHSLEKGFNKIALFIGNHYILCIIVSLLIAGGLGFGYQYIESETRSEKIWIPQDSDAINDLDYYKENFGEEPRIQSFLIITDPEKEDILTKKYINEMFDIYQDLLTVKITDNGTEYTYETLCNRPSPYQPCIKSGILDVWDWSIEQFNNQTANDNDVKTAIRGYFKKNISKIIGDYDATTVVGYAATLSFFSTPDSDFVDVNEKWEQAFLDKFVENDYEQDGLTIYGEAARSSSDEIGRSITEDLNLVFVSIGLISFIIIVSLGKFDKRGSRISLAFYGIITILMGIGAGFGLAGWSKIVDTPTVSVSPFLVLGLGADAIFIFSNSYRKENDEDDEIKEVLSRALGHSGTSVIISSLTNVVAFCIGATSKLPGISSFCIYTAFSILMVTIFQIFFFCPCLVIDEMRRRGNRYDIFCCFKFDKTKNSKKKKNHNSDSASDSSSSDNESSSESESESESDNTNTSKKSSNKKTDKDQDKKQKKIKKKKKNNKKKDAYQSTLIQRFLKDKFGPFIMDDRVRIIILVVTIAYFGVAIWLTTGLKIEFKYEDLIPKDSYLQDKLAKKSTYFGDVGSDVNLITKAMDYHNVETQDELIELIKDLSKSELMNPDAGYSSWLDAFLSWLSVQADKSNLGLDENDRPISKEFFYQDLQLFLNTSPNQQYQSDLVYKDDSNDELNSALMSTTYVPLYTSQDNIDAMDASRKVVSDSDVQGEDAFVFTFTYLFTEQFKILGTELIQNVCLSLVAVCVIATILLAHPMTGFLVFLTVLTIDIAILGSMRFWDLNIDSVTVTLVVLASGLNVDLSSHLAHYSMISKGTRKERVITGLDRIGKSVLLAIFSTFIGILVLAFSGSEIFIAFFKMFFLTVVLAIIHSFFFLPVLMSFFLPQQPSQILKKMNESKKKENSDAEENSDVEMDSEKKYEDNQFKSITLSSDNNVSSSKSKYNESTHEPLSHPSSGSKQASSSASSSTSSSD</sequence>
<feature type="compositionally biased region" description="Acidic residues" evidence="2">
    <location>
        <begin position="919"/>
        <end position="928"/>
    </location>
</feature>
<feature type="transmembrane region" description="Helical" evidence="3">
    <location>
        <begin position="317"/>
        <end position="338"/>
    </location>
</feature>
<proteinExistence type="inferred from homology"/>
<dbReference type="SUPFAM" id="SSF82866">
    <property type="entry name" value="Multidrug efflux transporter AcrB transmembrane domain"/>
    <property type="match status" value="2"/>
</dbReference>
<feature type="compositionally biased region" description="Basic and acidic residues" evidence="2">
    <location>
        <begin position="956"/>
        <end position="965"/>
    </location>
</feature>
<feature type="transmembrane region" description="Helical" evidence="3">
    <location>
        <begin position="290"/>
        <end position="311"/>
    </location>
</feature>
<feature type="compositionally biased region" description="Basic residues" evidence="2">
    <location>
        <begin position="493"/>
        <end position="505"/>
    </location>
</feature>
<accession>A0ABQ8X7P4</accession>
<dbReference type="InterPro" id="IPR000731">
    <property type="entry name" value="SSD"/>
</dbReference>
<comment type="similarity">
    <text evidence="1">Belongs to the patched family.</text>
</comment>
<feature type="compositionally biased region" description="Low complexity" evidence="2">
    <location>
        <begin position="449"/>
        <end position="461"/>
    </location>
</feature>
<feature type="transmembrane region" description="Helical" evidence="3">
    <location>
        <begin position="359"/>
        <end position="383"/>
    </location>
</feature>